<dbReference type="InterPro" id="IPR001356">
    <property type="entry name" value="HD"/>
</dbReference>
<keyword evidence="5 9" id="KW-0238">DNA-binding</keyword>
<dbReference type="SUPFAM" id="SSF46689">
    <property type="entry name" value="Homeodomain-like"/>
    <property type="match status" value="1"/>
</dbReference>
<proteinExistence type="inferred from homology"/>
<feature type="compositionally biased region" description="Basic and acidic residues" evidence="11">
    <location>
        <begin position="119"/>
        <end position="132"/>
    </location>
</feature>
<comment type="similarity">
    <text evidence="2">Belongs to the NK-2 homeobox family.</text>
</comment>
<reference evidence="13" key="3">
    <citation type="submission" date="2025-09" db="UniProtKB">
        <authorList>
            <consortium name="Ensembl"/>
        </authorList>
    </citation>
    <scope>IDENTIFICATION</scope>
    <source>
        <strain evidence="13">breed Abyssinian</strain>
    </source>
</reference>
<dbReference type="SMART" id="SM00389">
    <property type="entry name" value="HOX"/>
    <property type="match status" value="1"/>
</dbReference>
<dbReference type="Ensembl" id="ENSFCTT00005053647.1">
    <property type="protein sequence ID" value="ENSFCTP00005039441.1"/>
    <property type="gene ID" value="ENSFCTG00005018635.1"/>
</dbReference>
<dbReference type="InterPro" id="IPR009057">
    <property type="entry name" value="Homeodomain-like_sf"/>
</dbReference>
<protein>
    <recommendedName>
        <fullName evidence="3">Homeobox protein Nkx-2.5</fullName>
    </recommendedName>
    <alternativeName>
        <fullName evidence="8">Homeobox protein NK-2 homolog E</fullName>
    </alternativeName>
</protein>
<evidence type="ECO:0000259" key="12">
    <source>
        <dbReference type="PROSITE" id="PS50071"/>
    </source>
</evidence>
<evidence type="ECO:0000256" key="9">
    <source>
        <dbReference type="PROSITE-ProRule" id="PRU00108"/>
    </source>
</evidence>
<evidence type="ECO:0000313" key="13">
    <source>
        <dbReference type="Ensembl" id="ENSFCTP00005039441.1"/>
    </source>
</evidence>
<reference evidence="13" key="2">
    <citation type="submission" date="2025-08" db="UniProtKB">
        <authorList>
            <consortium name="Ensembl"/>
        </authorList>
    </citation>
    <scope>IDENTIFICATION</scope>
    <source>
        <strain evidence="13">breed Abyssinian</strain>
    </source>
</reference>
<keyword evidence="14" id="KW-1185">Reference proteome</keyword>
<evidence type="ECO:0000256" key="5">
    <source>
        <dbReference type="ARBA" id="ARBA00023125"/>
    </source>
</evidence>
<organism evidence="13 14">
    <name type="scientific">Felis catus</name>
    <name type="common">Cat</name>
    <name type="synonym">Felis silvestris catus</name>
    <dbReference type="NCBI Taxonomy" id="9685"/>
    <lineage>
        <taxon>Eukaryota</taxon>
        <taxon>Metazoa</taxon>
        <taxon>Chordata</taxon>
        <taxon>Craniata</taxon>
        <taxon>Vertebrata</taxon>
        <taxon>Euteleostomi</taxon>
        <taxon>Mammalia</taxon>
        <taxon>Eutheria</taxon>
        <taxon>Laurasiatheria</taxon>
        <taxon>Carnivora</taxon>
        <taxon>Feliformia</taxon>
        <taxon>Felidae</taxon>
        <taxon>Felinae</taxon>
        <taxon>Felis</taxon>
    </lineage>
</organism>
<dbReference type="PANTHER" id="PTHR24340:SF28">
    <property type="entry name" value="HOMEOBOX PROTEIN NKX-2.5"/>
    <property type="match status" value="1"/>
</dbReference>
<dbReference type="Pfam" id="PF00046">
    <property type="entry name" value="Homeodomain"/>
    <property type="match status" value="1"/>
</dbReference>
<evidence type="ECO:0000256" key="11">
    <source>
        <dbReference type="SAM" id="MobiDB-lite"/>
    </source>
</evidence>
<dbReference type="PANTHER" id="PTHR24340">
    <property type="entry name" value="HOMEOBOX PROTEIN NKX"/>
    <property type="match status" value="1"/>
</dbReference>
<evidence type="ECO:0000313" key="14">
    <source>
        <dbReference type="Proteomes" id="UP000823872"/>
    </source>
</evidence>
<evidence type="ECO:0000256" key="6">
    <source>
        <dbReference type="ARBA" id="ARBA00023155"/>
    </source>
</evidence>
<sequence>MFPSPALTPTPFSVKDILNLEQQQRSLAAGELSARLEATLAPASCMLAAFKPEAYAGPEAAAPALPELRAELGPAPSPAKCAPAFPGAPAFYPRAYGDPDPAKDPRADKKELCSLQKAVELEKPEADGAERPRARRRRKPRVLFSQAQVYELERRFKQQRYLSAPERDQLASVLKLTSTQVKIWFQNRRYKCKRQRQDQTLELVGLPPPPPPPARRIAVPVLVRDGKPCLGDSAPYAPAYGVGLNAYGYNAYPAYTGYGSAACNPGYSCAAAYPAGPPPAQSATAATNNNFVNFSVGDLNAVQSPGIPQGNSGVSTLHGIRACLQGPNATHVP</sequence>
<evidence type="ECO:0000256" key="1">
    <source>
        <dbReference type="ARBA" id="ARBA00004123"/>
    </source>
</evidence>
<name>A0ABI7YXA4_FELCA</name>
<gene>
    <name evidence="13" type="primary">NKX2-5</name>
</gene>
<feature type="DNA-binding region" description="Homeobox" evidence="9">
    <location>
        <begin position="137"/>
        <end position="196"/>
    </location>
</feature>
<dbReference type="PROSITE" id="PS50071">
    <property type="entry name" value="HOMEOBOX_2"/>
    <property type="match status" value="1"/>
</dbReference>
<accession>A0ABI7YXA4</accession>
<dbReference type="GeneTree" id="ENSGT00940000158996"/>
<dbReference type="InterPro" id="IPR017970">
    <property type="entry name" value="Homeobox_CS"/>
</dbReference>
<reference evidence="13 14" key="1">
    <citation type="submission" date="2021-02" db="EMBL/GenBank/DDBJ databases">
        <title>Safari Cat Assemblies.</title>
        <authorList>
            <person name="Bredemeyer K.R."/>
            <person name="Murphy W.J."/>
        </authorList>
    </citation>
    <scope>NUCLEOTIDE SEQUENCE [LARGE SCALE GENOMIC DNA]</scope>
</reference>
<keyword evidence="6 9" id="KW-0371">Homeobox</keyword>
<evidence type="ECO:0000256" key="2">
    <source>
        <dbReference type="ARBA" id="ARBA00005661"/>
    </source>
</evidence>
<dbReference type="Gene3D" id="1.10.10.60">
    <property type="entry name" value="Homeodomain-like"/>
    <property type="match status" value="1"/>
</dbReference>
<dbReference type="InterPro" id="IPR050394">
    <property type="entry name" value="Homeobox_NK-like"/>
</dbReference>
<evidence type="ECO:0000256" key="10">
    <source>
        <dbReference type="RuleBase" id="RU000682"/>
    </source>
</evidence>
<keyword evidence="7 9" id="KW-0539">Nucleus</keyword>
<evidence type="ECO:0000256" key="8">
    <source>
        <dbReference type="ARBA" id="ARBA00032979"/>
    </source>
</evidence>
<dbReference type="Proteomes" id="UP000823872">
    <property type="component" value="Chromosome A1"/>
</dbReference>
<evidence type="ECO:0000256" key="4">
    <source>
        <dbReference type="ARBA" id="ARBA00022473"/>
    </source>
</evidence>
<keyword evidence="4" id="KW-0217">Developmental protein</keyword>
<dbReference type="CDD" id="cd00086">
    <property type="entry name" value="homeodomain"/>
    <property type="match status" value="1"/>
</dbReference>
<dbReference type="PROSITE" id="PS00027">
    <property type="entry name" value="HOMEOBOX_1"/>
    <property type="match status" value="1"/>
</dbReference>
<feature type="domain" description="Homeobox" evidence="12">
    <location>
        <begin position="135"/>
        <end position="195"/>
    </location>
</feature>
<evidence type="ECO:0000256" key="7">
    <source>
        <dbReference type="ARBA" id="ARBA00023242"/>
    </source>
</evidence>
<dbReference type="PRINTS" id="PR00024">
    <property type="entry name" value="HOMEOBOX"/>
</dbReference>
<evidence type="ECO:0000256" key="3">
    <source>
        <dbReference type="ARBA" id="ARBA00014179"/>
    </source>
</evidence>
<dbReference type="InterPro" id="IPR020479">
    <property type="entry name" value="HD_metazoa"/>
</dbReference>
<comment type="subcellular location">
    <subcellularLocation>
        <location evidence="1 9 10">Nucleus</location>
    </subcellularLocation>
</comment>
<feature type="region of interest" description="Disordered" evidence="11">
    <location>
        <begin position="119"/>
        <end position="138"/>
    </location>
</feature>